<dbReference type="PANTHER" id="PTHR33376">
    <property type="match status" value="1"/>
</dbReference>
<feature type="chain" id="PRO_5009287414" evidence="2">
    <location>
        <begin position="24"/>
        <end position="339"/>
    </location>
</feature>
<dbReference type="GO" id="GO:0055085">
    <property type="term" value="P:transmembrane transport"/>
    <property type="evidence" value="ECO:0007669"/>
    <property type="project" value="InterPro"/>
</dbReference>
<dbReference type="AlphaFoldDB" id="A0A1H5VN44"/>
<evidence type="ECO:0000256" key="2">
    <source>
        <dbReference type="SAM" id="SignalP"/>
    </source>
</evidence>
<dbReference type="Pfam" id="PF03480">
    <property type="entry name" value="DctP"/>
    <property type="match status" value="1"/>
</dbReference>
<keyword evidence="4" id="KW-1185">Reference proteome</keyword>
<dbReference type="RefSeq" id="WP_104003043.1">
    <property type="nucleotide sequence ID" value="NZ_FNVQ01000001.1"/>
</dbReference>
<accession>A0A1H5VN44</accession>
<dbReference type="InterPro" id="IPR038404">
    <property type="entry name" value="TRAP_DctP_sf"/>
</dbReference>
<protein>
    <submittedName>
        <fullName evidence="3">TRAP-type C4-dicarboxylate transport system, substrate-binding protein</fullName>
    </submittedName>
</protein>
<dbReference type="Proteomes" id="UP000236745">
    <property type="component" value="Unassembled WGS sequence"/>
</dbReference>
<evidence type="ECO:0000313" key="4">
    <source>
        <dbReference type="Proteomes" id="UP000236745"/>
    </source>
</evidence>
<dbReference type="Gene3D" id="3.40.190.170">
    <property type="entry name" value="Bacterial extracellular solute-binding protein, family 7"/>
    <property type="match status" value="1"/>
</dbReference>
<sequence>MTPKHTSCLAGAILSVFACAANAETTLRFAHLWPQGSEVNMKIFEPWAKAVEEQSGGELKVEIYPSQTLVKSSSAYDSTVQGITDISATLQGYTAGRFPLSEIVQLPGISSSATQGACILQSLYDDGSIAAEYKDTHPLFLFTTGPAYIHTRTAEIQSPSDLSGMQVRKPSEVAGEMLSNMGAQPVGMPAPDLYAAVQRGVVEGLSLPWEAMKVFRINDLTSHHLEIPYYTGAIMATMSQRSYNALSPELQAVIDANSGMLWSKTAGEVFQDLDRQGREEAVAAGHTFGKVEDPMNDPEWSEPLKTGIESYLSRLESRGFENARAIYQKALEYQQGCAS</sequence>
<dbReference type="CDD" id="cd13665">
    <property type="entry name" value="PBP2_TRAP_Dctp3_4"/>
    <property type="match status" value="1"/>
</dbReference>
<proteinExistence type="predicted"/>
<dbReference type="NCBIfam" id="NF037995">
    <property type="entry name" value="TRAP_S1"/>
    <property type="match status" value="1"/>
</dbReference>
<dbReference type="PANTHER" id="PTHR33376:SF15">
    <property type="entry name" value="BLL6794 PROTEIN"/>
    <property type="match status" value="1"/>
</dbReference>
<evidence type="ECO:0000313" key="3">
    <source>
        <dbReference type="EMBL" id="SEF88650.1"/>
    </source>
</evidence>
<dbReference type="OrthoDB" id="9177965at2"/>
<dbReference type="PROSITE" id="PS51257">
    <property type="entry name" value="PROKAR_LIPOPROTEIN"/>
    <property type="match status" value="1"/>
</dbReference>
<organism evidence="3 4">
    <name type="scientific">Marinobacterium lutimaris</name>
    <dbReference type="NCBI Taxonomy" id="568106"/>
    <lineage>
        <taxon>Bacteria</taxon>
        <taxon>Pseudomonadati</taxon>
        <taxon>Pseudomonadota</taxon>
        <taxon>Gammaproteobacteria</taxon>
        <taxon>Oceanospirillales</taxon>
        <taxon>Oceanospirillaceae</taxon>
        <taxon>Marinobacterium</taxon>
    </lineage>
</organism>
<keyword evidence="1 2" id="KW-0732">Signal</keyword>
<dbReference type="InterPro" id="IPR018389">
    <property type="entry name" value="DctP_fam"/>
</dbReference>
<reference evidence="3 4" key="1">
    <citation type="submission" date="2016-10" db="EMBL/GenBank/DDBJ databases">
        <authorList>
            <person name="de Groot N.N."/>
        </authorList>
    </citation>
    <scope>NUCLEOTIDE SEQUENCE [LARGE SCALE GENOMIC DNA]</scope>
    <source>
        <strain evidence="3 4">DSM 22012</strain>
    </source>
</reference>
<feature type="signal peptide" evidence="2">
    <location>
        <begin position="1"/>
        <end position="23"/>
    </location>
</feature>
<gene>
    <name evidence="3" type="ORF">SAMN05444390_101785</name>
</gene>
<name>A0A1H5VN44_9GAMM</name>
<dbReference type="EMBL" id="FNVQ01000001">
    <property type="protein sequence ID" value="SEF88650.1"/>
    <property type="molecule type" value="Genomic_DNA"/>
</dbReference>
<evidence type="ECO:0000256" key="1">
    <source>
        <dbReference type="ARBA" id="ARBA00022729"/>
    </source>
</evidence>